<feature type="chain" id="PRO_5046060445" evidence="1">
    <location>
        <begin position="26"/>
        <end position="149"/>
    </location>
</feature>
<proteinExistence type="predicted"/>
<organism evidence="2 3">
    <name type="scientific">Pseudomonas ogarae (strain DSM 112162 / CECT 30235 / F113)</name>
    <dbReference type="NCBI Taxonomy" id="1114970"/>
    <lineage>
        <taxon>Bacteria</taxon>
        <taxon>Pseudomonadati</taxon>
        <taxon>Pseudomonadota</taxon>
        <taxon>Gammaproteobacteria</taxon>
        <taxon>Pseudomonadales</taxon>
        <taxon>Pseudomonadaceae</taxon>
        <taxon>Pseudomonas</taxon>
    </lineage>
</organism>
<gene>
    <name evidence="2" type="ORF">C1C98_13640</name>
</gene>
<evidence type="ECO:0000256" key="1">
    <source>
        <dbReference type="SAM" id="SignalP"/>
    </source>
</evidence>
<dbReference type="Gene3D" id="3.40.190.10">
    <property type="entry name" value="Periplasmic binding protein-like II"/>
    <property type="match status" value="1"/>
</dbReference>
<accession>A0ABN5G868</accession>
<dbReference type="SUPFAM" id="SSF53850">
    <property type="entry name" value="Periplasmic binding protein-like II"/>
    <property type="match status" value="1"/>
</dbReference>
<evidence type="ECO:0000313" key="2">
    <source>
        <dbReference type="EMBL" id="AUO46429.1"/>
    </source>
</evidence>
<sequence length="149" mass="15870">MEQAMWFVRLIGFTVAGLAMCAASAAVKADVVVIVATSSPVKALARNQVADIFLGKTSRFPGGGQAIPIDLTEDSATRDEFYTTFTGKSASQLKAHWSKIIFTGRGQPPQAVSSSAEVKKRVAENPDTIGYIDAREVEGSVRALPLDPQ</sequence>
<name>A0ABN5G868_PSEO1</name>
<protein>
    <submittedName>
        <fullName evidence="2">Phosphate ABC transporter substrate-binding protein</fullName>
    </submittedName>
</protein>
<dbReference type="Proteomes" id="UP000235315">
    <property type="component" value="Chromosome"/>
</dbReference>
<keyword evidence="1" id="KW-0732">Signal</keyword>
<dbReference type="EMBL" id="CP025738">
    <property type="protein sequence ID" value="AUO46429.1"/>
    <property type="molecule type" value="Genomic_DNA"/>
</dbReference>
<keyword evidence="3" id="KW-1185">Reference proteome</keyword>
<evidence type="ECO:0000313" key="3">
    <source>
        <dbReference type="Proteomes" id="UP000235315"/>
    </source>
</evidence>
<feature type="signal peptide" evidence="1">
    <location>
        <begin position="1"/>
        <end position="25"/>
    </location>
</feature>
<reference evidence="2 3" key="1">
    <citation type="submission" date="2018-01" db="EMBL/GenBank/DDBJ databases">
        <title>Tropical forage species Digitaria eriantha prevents oxidative stress under low temperature conditions by the incorporation of polyhydroxybutyrate-producing endophytic bacteria.</title>
        <authorList>
            <person name="Stritzler M."/>
            <person name="Ayub N."/>
        </authorList>
    </citation>
    <scope>NUCLEOTIDE SEQUENCE [LARGE SCALE GENOMIC DNA]</scope>
    <source>
        <strain evidence="2 3">FR1</strain>
    </source>
</reference>